<evidence type="ECO:0000256" key="5">
    <source>
        <dbReference type="ARBA" id="ARBA00048391"/>
    </source>
</evidence>
<dbReference type="Proteomes" id="UP001226434">
    <property type="component" value="Unassembled WGS sequence"/>
</dbReference>
<comment type="catalytic activity">
    <reaction evidence="5">
        <text>L-glutaminyl-[peptide chain release factor] + S-adenosyl-L-methionine = N(5)-methyl-L-glutaminyl-[peptide chain release factor] + S-adenosyl-L-homocysteine + H(+)</text>
        <dbReference type="Rhea" id="RHEA:42896"/>
        <dbReference type="Rhea" id="RHEA-COMP:10271"/>
        <dbReference type="Rhea" id="RHEA-COMP:10272"/>
        <dbReference type="ChEBI" id="CHEBI:15378"/>
        <dbReference type="ChEBI" id="CHEBI:30011"/>
        <dbReference type="ChEBI" id="CHEBI:57856"/>
        <dbReference type="ChEBI" id="CHEBI:59789"/>
        <dbReference type="ChEBI" id="CHEBI:61891"/>
        <dbReference type="EC" id="2.1.1.297"/>
    </reaction>
</comment>
<dbReference type="Gene3D" id="3.40.50.150">
    <property type="entry name" value="Vaccinia Virus protein VP39"/>
    <property type="match status" value="1"/>
</dbReference>
<dbReference type="GO" id="GO:0032259">
    <property type="term" value="P:methylation"/>
    <property type="evidence" value="ECO:0007669"/>
    <property type="project" value="UniProtKB-KW"/>
</dbReference>
<dbReference type="InterPro" id="IPR002052">
    <property type="entry name" value="DNA_methylase_N6_adenine_CS"/>
</dbReference>
<dbReference type="CDD" id="cd02440">
    <property type="entry name" value="AdoMet_MTases"/>
    <property type="match status" value="1"/>
</dbReference>
<evidence type="ECO:0000256" key="1">
    <source>
        <dbReference type="ARBA" id="ARBA00012771"/>
    </source>
</evidence>
<dbReference type="EMBL" id="JASBRG010000007">
    <property type="protein sequence ID" value="MDI3321818.1"/>
    <property type="molecule type" value="Genomic_DNA"/>
</dbReference>
<dbReference type="InterPro" id="IPR007848">
    <property type="entry name" value="Small_mtfrase_dom"/>
</dbReference>
<sequence>MTLNDHQQHLFSLLSGVYDSREAANIADWVLENITGWKKIDRVVNKHSELSAMQIAKLEQVSSDLLKHRPVQYALGEAWFYGMKFYVNEAVLIPRPETEELVEWVVNDFQNKQRDDFSILDIGSGSGCIPISMKKNLAWAAVNSCDVSQAALSVAMQNAKTLNTDVRFRQLDFLNAANWQQLGTFDVIVSNPPYIPNEEIVEMEKHVVDFEPHLALFVENENPLIFYKAIADFSAQHLKTKGTIYMETHMALANSVADIFTNERFETVQVRKDLQGKDRMVKVVRK</sequence>
<keyword evidence="9" id="KW-1185">Reference proteome</keyword>
<dbReference type="PANTHER" id="PTHR18895">
    <property type="entry name" value="HEMK METHYLTRANSFERASE"/>
    <property type="match status" value="1"/>
</dbReference>
<accession>A0ABT6RGX1</accession>
<protein>
    <recommendedName>
        <fullName evidence="1">peptide chain release factor N(5)-glutamine methyltransferase</fullName>
        <ecNumber evidence="1">2.1.1.297</ecNumber>
    </recommendedName>
</protein>
<reference evidence="8 9" key="1">
    <citation type="submission" date="2023-05" db="EMBL/GenBank/DDBJ databases">
        <title>Genome sequence of Pinibacter sp. MAH-24.</title>
        <authorList>
            <person name="Huq M.A."/>
        </authorList>
    </citation>
    <scope>NUCLEOTIDE SEQUENCE [LARGE SCALE GENOMIC DNA]</scope>
    <source>
        <strain evidence="8 9">MAH-24</strain>
    </source>
</reference>
<dbReference type="NCBIfam" id="TIGR00536">
    <property type="entry name" value="hemK_fam"/>
    <property type="match status" value="1"/>
</dbReference>
<name>A0ABT6RGX1_9BACT</name>
<evidence type="ECO:0000313" key="8">
    <source>
        <dbReference type="EMBL" id="MDI3321818.1"/>
    </source>
</evidence>
<gene>
    <name evidence="8" type="primary">prmC</name>
    <name evidence="8" type="ORF">QJ048_18615</name>
</gene>
<keyword evidence="2 8" id="KW-0489">Methyltransferase</keyword>
<evidence type="ECO:0000256" key="4">
    <source>
        <dbReference type="ARBA" id="ARBA00022691"/>
    </source>
</evidence>
<dbReference type="Pfam" id="PF05175">
    <property type="entry name" value="MTS"/>
    <property type="match status" value="1"/>
</dbReference>
<dbReference type="GO" id="GO:0102559">
    <property type="term" value="F:peptide chain release factor N(5)-glutamine methyltransferase activity"/>
    <property type="evidence" value="ECO:0007669"/>
    <property type="project" value="UniProtKB-EC"/>
</dbReference>
<dbReference type="PANTHER" id="PTHR18895:SF74">
    <property type="entry name" value="MTRF1L RELEASE FACTOR GLUTAMINE METHYLTRANSFERASE"/>
    <property type="match status" value="1"/>
</dbReference>
<evidence type="ECO:0000256" key="3">
    <source>
        <dbReference type="ARBA" id="ARBA00022679"/>
    </source>
</evidence>
<dbReference type="InterPro" id="IPR019874">
    <property type="entry name" value="RF_methyltr_PrmC"/>
</dbReference>
<dbReference type="RefSeq" id="WP_282335925.1">
    <property type="nucleotide sequence ID" value="NZ_JASBRG010000007.1"/>
</dbReference>
<dbReference type="InterPro" id="IPR004556">
    <property type="entry name" value="HemK-like"/>
</dbReference>
<dbReference type="NCBIfam" id="TIGR03534">
    <property type="entry name" value="RF_mod_PrmC"/>
    <property type="match status" value="1"/>
</dbReference>
<dbReference type="Gene3D" id="1.10.8.10">
    <property type="entry name" value="DNA helicase RuvA subunit, C-terminal domain"/>
    <property type="match status" value="1"/>
</dbReference>
<dbReference type="EC" id="2.1.1.297" evidence="1"/>
<keyword evidence="3 8" id="KW-0808">Transferase</keyword>
<keyword evidence="4" id="KW-0949">S-adenosyl-L-methionine</keyword>
<feature type="domain" description="Methyltransferase small" evidence="6">
    <location>
        <begin position="111"/>
        <end position="197"/>
    </location>
</feature>
<dbReference type="PROSITE" id="PS00092">
    <property type="entry name" value="N6_MTASE"/>
    <property type="match status" value="1"/>
</dbReference>
<comment type="caution">
    <text evidence="8">The sequence shown here is derived from an EMBL/GenBank/DDBJ whole genome shotgun (WGS) entry which is preliminary data.</text>
</comment>
<dbReference type="InterPro" id="IPR050320">
    <property type="entry name" value="N5-glutamine_MTase"/>
</dbReference>
<organism evidence="8 9">
    <name type="scientific">Pinibacter soli</name>
    <dbReference type="NCBI Taxonomy" id="3044211"/>
    <lineage>
        <taxon>Bacteria</taxon>
        <taxon>Pseudomonadati</taxon>
        <taxon>Bacteroidota</taxon>
        <taxon>Chitinophagia</taxon>
        <taxon>Chitinophagales</taxon>
        <taxon>Chitinophagaceae</taxon>
        <taxon>Pinibacter</taxon>
    </lineage>
</organism>
<evidence type="ECO:0000259" key="6">
    <source>
        <dbReference type="Pfam" id="PF05175"/>
    </source>
</evidence>
<dbReference type="InterPro" id="IPR029063">
    <property type="entry name" value="SAM-dependent_MTases_sf"/>
</dbReference>
<feature type="domain" description="Release factor glutamine methyltransferase N-terminal" evidence="7">
    <location>
        <begin position="20"/>
        <end position="76"/>
    </location>
</feature>
<evidence type="ECO:0000256" key="2">
    <source>
        <dbReference type="ARBA" id="ARBA00022603"/>
    </source>
</evidence>
<evidence type="ECO:0000313" key="9">
    <source>
        <dbReference type="Proteomes" id="UP001226434"/>
    </source>
</evidence>
<dbReference type="Pfam" id="PF17827">
    <property type="entry name" value="PrmC_N"/>
    <property type="match status" value="1"/>
</dbReference>
<evidence type="ECO:0000259" key="7">
    <source>
        <dbReference type="Pfam" id="PF17827"/>
    </source>
</evidence>
<dbReference type="InterPro" id="IPR040758">
    <property type="entry name" value="PrmC_N"/>
</dbReference>
<proteinExistence type="predicted"/>
<dbReference type="SUPFAM" id="SSF53335">
    <property type="entry name" value="S-adenosyl-L-methionine-dependent methyltransferases"/>
    <property type="match status" value="1"/>
</dbReference>